<organism evidence="1 2">
    <name type="scientific">Alternaria alternata</name>
    <name type="common">Alternaria rot fungus</name>
    <name type="synonym">Torula alternata</name>
    <dbReference type="NCBI Taxonomy" id="5599"/>
    <lineage>
        <taxon>Eukaryota</taxon>
        <taxon>Fungi</taxon>
        <taxon>Dikarya</taxon>
        <taxon>Ascomycota</taxon>
        <taxon>Pezizomycotina</taxon>
        <taxon>Dothideomycetes</taxon>
        <taxon>Pleosporomycetidae</taxon>
        <taxon>Pleosporales</taxon>
        <taxon>Pleosporineae</taxon>
        <taxon>Pleosporaceae</taxon>
        <taxon>Alternaria</taxon>
        <taxon>Alternaria sect. Alternaria</taxon>
        <taxon>Alternaria alternata complex</taxon>
    </lineage>
</organism>
<evidence type="ECO:0000313" key="2">
    <source>
        <dbReference type="Proteomes" id="UP000077248"/>
    </source>
</evidence>
<dbReference type="Proteomes" id="UP000077248">
    <property type="component" value="Unassembled WGS sequence"/>
</dbReference>
<keyword evidence="2" id="KW-1185">Reference proteome</keyword>
<dbReference type="VEuPathDB" id="FungiDB:CC77DRAFT_867894"/>
<dbReference type="GeneID" id="29119077"/>
<protein>
    <submittedName>
        <fullName evidence="1">Uncharacterized protein</fullName>
    </submittedName>
</protein>
<dbReference type="KEGG" id="aalt:CC77DRAFT_867894"/>
<proteinExistence type="predicted"/>
<accession>A0A177DND4</accession>
<dbReference type="EMBL" id="KV441477">
    <property type="protein sequence ID" value="OAG21313.1"/>
    <property type="molecule type" value="Genomic_DNA"/>
</dbReference>
<dbReference type="RefSeq" id="XP_018386734.1">
    <property type="nucleotide sequence ID" value="XM_018533483.1"/>
</dbReference>
<reference evidence="1 2" key="1">
    <citation type="submission" date="2016-05" db="EMBL/GenBank/DDBJ databases">
        <title>Comparative analysis of secretome profiles of manganese(II)-oxidizing ascomycete fungi.</title>
        <authorList>
            <consortium name="DOE Joint Genome Institute"/>
            <person name="Zeiner C.A."/>
            <person name="Purvine S.O."/>
            <person name="Zink E.M."/>
            <person name="Wu S."/>
            <person name="Pasa-Tolic L."/>
            <person name="Chaput D.L."/>
            <person name="Haridas S."/>
            <person name="Grigoriev I.V."/>
            <person name="Santelli C.M."/>
            <person name="Hansel C.M."/>
        </authorList>
    </citation>
    <scope>NUCLEOTIDE SEQUENCE [LARGE SCALE GENOMIC DNA]</scope>
    <source>
        <strain evidence="1 2">SRC1lrK2f</strain>
    </source>
</reference>
<evidence type="ECO:0000313" key="1">
    <source>
        <dbReference type="EMBL" id="OAG21313.1"/>
    </source>
</evidence>
<dbReference type="AlphaFoldDB" id="A0A177DND4"/>
<name>A0A177DND4_ALTAL</name>
<gene>
    <name evidence="1" type="ORF">CC77DRAFT_867894</name>
</gene>
<sequence>MLITDVCIGHVRCSHGDVVASESINAVEPSKVLSPRLTLTLIPATGVLPRLACTTSSTLITSQRSTLKKRCANQPRCCIRNVWLAAGGSFDPPVSCKLPHVPVASFAVSCSLRHVRVPARHRRIEALRCTTLPTWLGRSNPLKCSRRKTLEARAC</sequence>